<evidence type="ECO:0000313" key="3">
    <source>
        <dbReference type="Proteomes" id="UP000675121"/>
    </source>
</evidence>
<evidence type="ECO:0000313" key="2">
    <source>
        <dbReference type="EMBL" id="CAE6889765.1"/>
    </source>
</evidence>
<dbReference type="EC" id="4.2.99.20" evidence="2"/>
<dbReference type="Pfam" id="PF12697">
    <property type="entry name" value="Abhydrolase_6"/>
    <property type="match status" value="1"/>
</dbReference>
<comment type="caution">
    <text evidence="2">The sequence shown here is derived from an EMBL/GenBank/DDBJ whole genome shotgun (WGS) entry which is preliminary data.</text>
</comment>
<sequence>MDITTVGEGAALVVAVHGIQGTRSVWMPVARNLRKEATFILPNLRGRGRAARGLSAEDYGLGAFADDLSDAINFEVRGRPYWLAGWSMGVSVALEYLSRSDVRRPEGVILVSGTGAIREVRWFRAEDERSLLQEIATREKRLELKEAADHDAVAWTWQAIRSTDQRAVLERLDLPALVLHGSQDTDCPSSCADSLAQEIRGAQRQIFIDAGHTLPVTHADLVAKAIRRFVGH</sequence>
<dbReference type="InterPro" id="IPR000073">
    <property type="entry name" value="AB_hydrolase_1"/>
</dbReference>
<dbReference type="EMBL" id="CAJNAS010000006">
    <property type="protein sequence ID" value="CAE6889765.1"/>
    <property type="molecule type" value="Genomic_DNA"/>
</dbReference>
<dbReference type="Proteomes" id="UP000675121">
    <property type="component" value="Unassembled WGS sequence"/>
</dbReference>
<accession>A0A9N8MXJ4</accession>
<keyword evidence="2" id="KW-0456">Lyase</keyword>
<keyword evidence="3" id="KW-1185">Reference proteome</keyword>
<gene>
    <name evidence="2" type="primary">menH_1</name>
    <name evidence="2" type="ORF">R70211_02637</name>
</gene>
<dbReference type="PANTHER" id="PTHR43798">
    <property type="entry name" value="MONOACYLGLYCEROL LIPASE"/>
    <property type="match status" value="1"/>
</dbReference>
<reference evidence="2" key="1">
    <citation type="submission" date="2021-02" db="EMBL/GenBank/DDBJ databases">
        <authorList>
            <person name="Vanwijnsberghe S."/>
        </authorList>
    </citation>
    <scope>NUCLEOTIDE SEQUENCE</scope>
    <source>
        <strain evidence="2">R-70211</strain>
    </source>
</reference>
<name>A0A9N8MXJ4_9BURK</name>
<dbReference type="InterPro" id="IPR029058">
    <property type="entry name" value="AB_hydrolase_fold"/>
</dbReference>
<dbReference type="Gene3D" id="3.40.50.1820">
    <property type="entry name" value="alpha/beta hydrolase"/>
    <property type="match status" value="1"/>
</dbReference>
<dbReference type="RefSeq" id="WP_201085397.1">
    <property type="nucleotide sequence ID" value="NZ_CAJNAS010000006.1"/>
</dbReference>
<organism evidence="2 3">
    <name type="scientific">Paraburkholderia domus</name>
    <dbReference type="NCBI Taxonomy" id="2793075"/>
    <lineage>
        <taxon>Bacteria</taxon>
        <taxon>Pseudomonadati</taxon>
        <taxon>Pseudomonadota</taxon>
        <taxon>Betaproteobacteria</taxon>
        <taxon>Burkholderiales</taxon>
        <taxon>Burkholderiaceae</taxon>
        <taxon>Paraburkholderia</taxon>
    </lineage>
</organism>
<protein>
    <submittedName>
        <fullName evidence="2">2-succinyl-6-hydroxy-2, 4-cyclohexadiene-1-carboxylate synthase</fullName>
        <ecNumber evidence="2">4.2.99.20</ecNumber>
    </submittedName>
</protein>
<dbReference type="InterPro" id="IPR050266">
    <property type="entry name" value="AB_hydrolase_sf"/>
</dbReference>
<dbReference type="AlphaFoldDB" id="A0A9N8MXJ4"/>
<dbReference type="GO" id="GO:0016020">
    <property type="term" value="C:membrane"/>
    <property type="evidence" value="ECO:0007669"/>
    <property type="project" value="TreeGrafter"/>
</dbReference>
<dbReference type="SUPFAM" id="SSF53474">
    <property type="entry name" value="alpha/beta-Hydrolases"/>
    <property type="match status" value="1"/>
</dbReference>
<dbReference type="PANTHER" id="PTHR43798:SF27">
    <property type="entry name" value="HYDROLASE ALPHA_BETA HYDROLASE FOLD FAMILY"/>
    <property type="match status" value="1"/>
</dbReference>
<feature type="domain" description="AB hydrolase-1" evidence="1">
    <location>
        <begin position="13"/>
        <end position="225"/>
    </location>
</feature>
<dbReference type="GO" id="GO:0070205">
    <property type="term" value="F:2-succinyl-6-hydroxy-2,4-cyclohexadiene-1-carboxylate synthase activity"/>
    <property type="evidence" value="ECO:0007669"/>
    <property type="project" value="UniProtKB-EC"/>
</dbReference>
<evidence type="ECO:0000259" key="1">
    <source>
        <dbReference type="Pfam" id="PF12697"/>
    </source>
</evidence>
<proteinExistence type="predicted"/>